<keyword evidence="2" id="KW-0472">Membrane</keyword>
<proteinExistence type="predicted"/>
<protein>
    <submittedName>
        <fullName evidence="3">Uncharacterized protein</fullName>
    </submittedName>
</protein>
<dbReference type="PANTHER" id="PTHR33144:SF25">
    <property type="entry name" value="DUF4216 DOMAIN-CONTAINING PROTEIN"/>
    <property type="match status" value="1"/>
</dbReference>
<dbReference type="EMBL" id="JACTNZ010000001">
    <property type="protein sequence ID" value="KAG5564235.1"/>
    <property type="molecule type" value="Genomic_DNA"/>
</dbReference>
<evidence type="ECO:0000256" key="1">
    <source>
        <dbReference type="SAM" id="MobiDB-lite"/>
    </source>
</evidence>
<feature type="transmembrane region" description="Helical" evidence="2">
    <location>
        <begin position="130"/>
        <end position="153"/>
    </location>
</feature>
<dbReference type="Proteomes" id="UP000823749">
    <property type="component" value="Chromosome 1"/>
</dbReference>
<keyword evidence="4" id="KW-1185">Reference proteome</keyword>
<sequence length="238" mass="27162">MKTTATQPTQPQPTQPQPIQPQEQDNFELGDNNIDDEIFNEVEVGIRDESNVRTKRGITRLSDIWNLPPGKKVVVDFNATCLPVGEEGGVFNRFIGTVARKPHLCPINCKSWHFVPNHYKEDCWSIIEVLIFRLQITAVAVSLLLWFAVSYHLGCSLLHKLSKFFIPDDERDLIKHNTLKSLGEKLRAWRCSLKEKYYDESKTAAQVVATAPATVNQEQYADLVSYWYSTDGQVCKIH</sequence>
<dbReference type="PANTHER" id="PTHR33144">
    <property type="entry name" value="OS10G0409366 PROTEIN-RELATED"/>
    <property type="match status" value="1"/>
</dbReference>
<feature type="region of interest" description="Disordered" evidence="1">
    <location>
        <begin position="1"/>
        <end position="26"/>
    </location>
</feature>
<reference evidence="3" key="1">
    <citation type="submission" date="2020-08" db="EMBL/GenBank/DDBJ databases">
        <title>Plant Genome Project.</title>
        <authorList>
            <person name="Zhang R.-G."/>
        </authorList>
    </citation>
    <scope>NUCLEOTIDE SEQUENCE</scope>
    <source>
        <strain evidence="3">WSP0</strain>
        <tissue evidence="3">Leaf</tissue>
    </source>
</reference>
<keyword evidence="2" id="KW-1133">Transmembrane helix</keyword>
<gene>
    <name evidence="3" type="ORF">RHGRI_000438</name>
</gene>
<accession>A0AAV6LGL1</accession>
<keyword evidence="2" id="KW-0812">Transmembrane</keyword>
<dbReference type="AlphaFoldDB" id="A0AAV6LGL1"/>
<evidence type="ECO:0000313" key="3">
    <source>
        <dbReference type="EMBL" id="KAG5564235.1"/>
    </source>
</evidence>
<evidence type="ECO:0000313" key="4">
    <source>
        <dbReference type="Proteomes" id="UP000823749"/>
    </source>
</evidence>
<evidence type="ECO:0000256" key="2">
    <source>
        <dbReference type="SAM" id="Phobius"/>
    </source>
</evidence>
<feature type="compositionally biased region" description="Pro residues" evidence="1">
    <location>
        <begin position="10"/>
        <end position="19"/>
    </location>
</feature>
<name>A0AAV6LGL1_9ERIC</name>
<comment type="caution">
    <text evidence="3">The sequence shown here is derived from an EMBL/GenBank/DDBJ whole genome shotgun (WGS) entry which is preliminary data.</text>
</comment>
<organism evidence="3 4">
    <name type="scientific">Rhododendron griersonianum</name>
    <dbReference type="NCBI Taxonomy" id="479676"/>
    <lineage>
        <taxon>Eukaryota</taxon>
        <taxon>Viridiplantae</taxon>
        <taxon>Streptophyta</taxon>
        <taxon>Embryophyta</taxon>
        <taxon>Tracheophyta</taxon>
        <taxon>Spermatophyta</taxon>
        <taxon>Magnoliopsida</taxon>
        <taxon>eudicotyledons</taxon>
        <taxon>Gunneridae</taxon>
        <taxon>Pentapetalae</taxon>
        <taxon>asterids</taxon>
        <taxon>Ericales</taxon>
        <taxon>Ericaceae</taxon>
        <taxon>Ericoideae</taxon>
        <taxon>Rhodoreae</taxon>
        <taxon>Rhododendron</taxon>
    </lineage>
</organism>